<organism evidence="2 3">
    <name type="scientific">Pleuronectes platessa</name>
    <name type="common">European plaice</name>
    <dbReference type="NCBI Taxonomy" id="8262"/>
    <lineage>
        <taxon>Eukaryota</taxon>
        <taxon>Metazoa</taxon>
        <taxon>Chordata</taxon>
        <taxon>Craniata</taxon>
        <taxon>Vertebrata</taxon>
        <taxon>Euteleostomi</taxon>
        <taxon>Actinopterygii</taxon>
        <taxon>Neopterygii</taxon>
        <taxon>Teleostei</taxon>
        <taxon>Neoteleostei</taxon>
        <taxon>Acanthomorphata</taxon>
        <taxon>Carangaria</taxon>
        <taxon>Pleuronectiformes</taxon>
        <taxon>Pleuronectoidei</taxon>
        <taxon>Pleuronectidae</taxon>
        <taxon>Pleuronectes</taxon>
    </lineage>
</organism>
<keyword evidence="3" id="KW-1185">Reference proteome</keyword>
<dbReference type="Proteomes" id="UP001153269">
    <property type="component" value="Unassembled WGS sequence"/>
</dbReference>
<sequence length="109" mass="12028">MIPPKEFYRGGEEIRPNSCLIPNTSGQVRPTAGPIPAGIVQSRRPFTVGASQEPIRLAVERKPEKLQPLIASPGGRLHWGADTCPLRLARRVYRDDLGNRISLRPSFSS</sequence>
<name>A0A9N7UK93_PLEPL</name>
<gene>
    <name evidence="2" type="ORF">PLEPLA_LOCUS21854</name>
</gene>
<dbReference type="EMBL" id="CADEAL010001591">
    <property type="protein sequence ID" value="CAB1433763.1"/>
    <property type="molecule type" value="Genomic_DNA"/>
</dbReference>
<proteinExistence type="predicted"/>
<feature type="region of interest" description="Disordered" evidence="1">
    <location>
        <begin position="1"/>
        <end position="28"/>
    </location>
</feature>
<evidence type="ECO:0000313" key="3">
    <source>
        <dbReference type="Proteomes" id="UP001153269"/>
    </source>
</evidence>
<protein>
    <submittedName>
        <fullName evidence="2">Uncharacterized protein</fullName>
    </submittedName>
</protein>
<comment type="caution">
    <text evidence="2">The sequence shown here is derived from an EMBL/GenBank/DDBJ whole genome shotgun (WGS) entry which is preliminary data.</text>
</comment>
<dbReference type="AlphaFoldDB" id="A0A9N7UK93"/>
<accession>A0A9N7UK93</accession>
<reference evidence="2" key="1">
    <citation type="submission" date="2020-03" db="EMBL/GenBank/DDBJ databases">
        <authorList>
            <person name="Weist P."/>
        </authorList>
    </citation>
    <scope>NUCLEOTIDE SEQUENCE</scope>
</reference>
<evidence type="ECO:0000256" key="1">
    <source>
        <dbReference type="SAM" id="MobiDB-lite"/>
    </source>
</evidence>
<feature type="compositionally biased region" description="Basic and acidic residues" evidence="1">
    <location>
        <begin position="1"/>
        <end position="15"/>
    </location>
</feature>
<evidence type="ECO:0000313" key="2">
    <source>
        <dbReference type="EMBL" id="CAB1433763.1"/>
    </source>
</evidence>